<feature type="compositionally biased region" description="Basic residues" evidence="7">
    <location>
        <begin position="194"/>
        <end position="207"/>
    </location>
</feature>
<evidence type="ECO:0000256" key="2">
    <source>
        <dbReference type="ARBA" id="ARBA00022695"/>
    </source>
</evidence>
<dbReference type="SMART" id="SM00343">
    <property type="entry name" value="ZnF_C2HC"/>
    <property type="match status" value="2"/>
</dbReference>
<dbReference type="FunFam" id="3.10.20.370:FF:000001">
    <property type="entry name" value="Retrovirus-related Pol polyprotein from transposon 17.6-like protein"/>
    <property type="match status" value="1"/>
</dbReference>
<evidence type="ECO:0000256" key="6">
    <source>
        <dbReference type="ARBA" id="ARBA00022918"/>
    </source>
</evidence>
<keyword evidence="3" id="KW-0540">Nuclease</keyword>
<dbReference type="Pfam" id="PF17921">
    <property type="entry name" value="Integrase_H2C2"/>
    <property type="match status" value="1"/>
</dbReference>
<dbReference type="Gene3D" id="3.30.420.10">
    <property type="entry name" value="Ribonuclease H-like superfamily/Ribonuclease H"/>
    <property type="match status" value="1"/>
</dbReference>
<dbReference type="SUPFAM" id="SSF53098">
    <property type="entry name" value="Ribonuclease H-like"/>
    <property type="match status" value="1"/>
</dbReference>
<dbReference type="GO" id="GO:0003676">
    <property type="term" value="F:nucleic acid binding"/>
    <property type="evidence" value="ECO:0007669"/>
    <property type="project" value="InterPro"/>
</dbReference>
<dbReference type="Gene3D" id="3.10.10.10">
    <property type="entry name" value="HIV Type 1 Reverse Transcriptase, subunit A, domain 1"/>
    <property type="match status" value="1"/>
</dbReference>
<dbReference type="InterPro" id="IPR041588">
    <property type="entry name" value="Integrase_H2C2"/>
</dbReference>
<dbReference type="CDD" id="cd09274">
    <property type="entry name" value="RNase_HI_RT_Ty3"/>
    <property type="match status" value="1"/>
</dbReference>
<dbReference type="Pfam" id="PF00665">
    <property type="entry name" value="rve"/>
    <property type="match status" value="1"/>
</dbReference>
<feature type="domain" description="Reverse transcriptase" evidence="8">
    <location>
        <begin position="266"/>
        <end position="483"/>
    </location>
</feature>
<protein>
    <submittedName>
        <fullName evidence="10">Pol polyprotein</fullName>
    </submittedName>
</protein>
<evidence type="ECO:0000256" key="5">
    <source>
        <dbReference type="ARBA" id="ARBA00022801"/>
    </source>
</evidence>
<keyword evidence="6" id="KW-0695">RNA-directed DNA polymerase</keyword>
<dbReference type="FunFam" id="3.30.70.270:FF:000026">
    <property type="entry name" value="Transposon Ty3-G Gag-Pol polyprotein"/>
    <property type="match status" value="1"/>
</dbReference>
<dbReference type="GO" id="GO:0015074">
    <property type="term" value="P:DNA integration"/>
    <property type="evidence" value="ECO:0007669"/>
    <property type="project" value="InterPro"/>
</dbReference>
<dbReference type="InterPro" id="IPR001878">
    <property type="entry name" value="Znf_CCHC"/>
</dbReference>
<evidence type="ECO:0000256" key="4">
    <source>
        <dbReference type="ARBA" id="ARBA00022759"/>
    </source>
</evidence>
<evidence type="ECO:0000313" key="10">
    <source>
        <dbReference type="EMBL" id="GFO13740.1"/>
    </source>
</evidence>
<dbReference type="InterPro" id="IPR043502">
    <property type="entry name" value="DNA/RNA_pol_sf"/>
</dbReference>
<dbReference type="PANTHER" id="PTHR37984:SF9">
    <property type="entry name" value="INTEGRASE CATALYTIC DOMAIN-CONTAINING PROTEIN"/>
    <property type="match status" value="1"/>
</dbReference>
<dbReference type="GO" id="GO:0004519">
    <property type="term" value="F:endonuclease activity"/>
    <property type="evidence" value="ECO:0007669"/>
    <property type="project" value="UniProtKB-KW"/>
</dbReference>
<feature type="region of interest" description="Disordered" evidence="7">
    <location>
        <begin position="1"/>
        <end position="24"/>
    </location>
</feature>
<dbReference type="InterPro" id="IPR036397">
    <property type="entry name" value="RNaseH_sf"/>
</dbReference>
<keyword evidence="11" id="KW-1185">Reference proteome</keyword>
<dbReference type="InterPro" id="IPR050951">
    <property type="entry name" value="Retrovirus_Pol_polyprotein"/>
</dbReference>
<dbReference type="PROSITE" id="PS50994">
    <property type="entry name" value="INTEGRASE"/>
    <property type="match status" value="1"/>
</dbReference>
<evidence type="ECO:0000259" key="9">
    <source>
        <dbReference type="PROSITE" id="PS50994"/>
    </source>
</evidence>
<keyword evidence="5" id="KW-0378">Hydrolase</keyword>
<dbReference type="PROSITE" id="PS50878">
    <property type="entry name" value="RT_POL"/>
    <property type="match status" value="1"/>
</dbReference>
<accession>A0AAV4B3T4</accession>
<evidence type="ECO:0000313" key="11">
    <source>
        <dbReference type="Proteomes" id="UP000735302"/>
    </source>
</evidence>
<keyword evidence="4" id="KW-0255">Endonuclease</keyword>
<feature type="region of interest" description="Disordered" evidence="7">
    <location>
        <begin position="188"/>
        <end position="210"/>
    </location>
</feature>
<dbReference type="Pfam" id="PF17917">
    <property type="entry name" value="RT_RNaseH"/>
    <property type="match status" value="1"/>
</dbReference>
<dbReference type="PANTHER" id="PTHR37984">
    <property type="entry name" value="PROTEIN CBG26694"/>
    <property type="match status" value="1"/>
</dbReference>
<keyword evidence="2" id="KW-0548">Nucleotidyltransferase</keyword>
<dbReference type="EMBL" id="BLXT01004499">
    <property type="protein sequence ID" value="GFO13740.1"/>
    <property type="molecule type" value="Genomic_DNA"/>
</dbReference>
<dbReference type="SUPFAM" id="SSF56672">
    <property type="entry name" value="DNA/RNA polymerases"/>
    <property type="match status" value="1"/>
</dbReference>
<feature type="domain" description="Integrase catalytic" evidence="9">
    <location>
        <begin position="859"/>
        <end position="981"/>
    </location>
</feature>
<dbReference type="InterPro" id="IPR041373">
    <property type="entry name" value="RT_RNaseH"/>
</dbReference>
<comment type="caution">
    <text evidence="10">The sequence shown here is derived from an EMBL/GenBank/DDBJ whole genome shotgun (WGS) entry which is preliminary data.</text>
</comment>
<dbReference type="CDD" id="cd01647">
    <property type="entry name" value="RT_LTR"/>
    <property type="match status" value="1"/>
</dbReference>
<evidence type="ECO:0000256" key="7">
    <source>
        <dbReference type="SAM" id="MobiDB-lite"/>
    </source>
</evidence>
<sequence>MATGSSRHFTVNMPPPTKLEPTDKVSAKKNWLRFQRQWSNYVIASRLSIEPDEFQVAVFLTCIGDDANDVLDGMRLQDTERDSVPKLTTILSEYCIGKANETFESFQFHRRNQVEGETIDNYVTDLRQIAKQCNFKEEDRMIRDRIVIGIINDKTREKLLEEKDLDLQKCLDICRAGETAQSQIKEMASSSVHQKGHGNKFNKKKAFKPGYKPNPIQVPSTLCQRCGRHHRKNECPAFKEKCRKCHKVGHYQKMCRSKKVNMLDLQMHDDSEDDEPAMIEEIYVIQGLDQPLLGRPAIEALNLLQRINNVKSTQESVDFRKEFPELFTGLGKLQKEYKIQLKDDMVPHKISTPRRIPVPLRRLAGGKLFTKLDCNSGFHQMPLAEESQKLTTFITPFGRFCYKRLPFGISSGPELFHREMSQLVDDIPGVLCDIDDILITGETKEEHDTRVREVLRRLRNAGGTLNSKCSFSQDKVKFLGQIISSKGIQIDPEKVEAINKMAEPTNLTELRRFLGVVNHVGKFVQSLTDVTKPLRELLKKESEWEWNRDHQEAMIKIKFIMTQTPLLAHYDARKETRVSADASKYGLGAVLLQKTEKGNAWNPIFYASRSLTTTEARYAQIEKEALAATWACEKFAGFLIGLHKFIIETDHKPLLLLLQKKELDELTPRLQRFRMRLMRFGYKIEYVAGKQLCTADTLSRAPLPKVNEKEQKREEEVSGYVNLIMKSFPATDKRITEIKEDQDKDKILSQVKEFCKTSWPAQAKKDEQLKRYWTVRHELAINQGILMYGNRLVIPPTLREDILRRIHEGHQGVVKCRAFARTTVWWPNLSTEIETMIRNCMTCEKTRTVPKEPLKPTPTPSYPWQRLGADLFEWKGRTYLLMVDYFSRWIEIALLNKTTTSSVIEHMKSIFAKFGIPEILISDNGPQFASREFAQFTEVYGILHKTSSPLHPESNGEAERAVRTIKNLLRKASDPYIALLN</sequence>
<reference evidence="10 11" key="1">
    <citation type="journal article" date="2021" name="Elife">
        <title>Chloroplast acquisition without the gene transfer in kleptoplastic sea slugs, Plakobranchus ocellatus.</title>
        <authorList>
            <person name="Maeda T."/>
            <person name="Takahashi S."/>
            <person name="Yoshida T."/>
            <person name="Shimamura S."/>
            <person name="Takaki Y."/>
            <person name="Nagai Y."/>
            <person name="Toyoda A."/>
            <person name="Suzuki Y."/>
            <person name="Arimoto A."/>
            <person name="Ishii H."/>
            <person name="Satoh N."/>
            <person name="Nishiyama T."/>
            <person name="Hasebe M."/>
            <person name="Maruyama T."/>
            <person name="Minagawa J."/>
            <person name="Obokata J."/>
            <person name="Shigenobu S."/>
        </authorList>
    </citation>
    <scope>NUCLEOTIDE SEQUENCE [LARGE SCALE GENOMIC DNA]</scope>
</reference>
<dbReference type="InterPro" id="IPR043128">
    <property type="entry name" value="Rev_trsase/Diguanyl_cyclase"/>
</dbReference>
<gene>
    <name evidence="10" type="ORF">PoB_004024500</name>
</gene>
<keyword evidence="1" id="KW-0808">Transferase</keyword>
<dbReference type="Proteomes" id="UP000735302">
    <property type="component" value="Unassembled WGS sequence"/>
</dbReference>
<evidence type="ECO:0000256" key="1">
    <source>
        <dbReference type="ARBA" id="ARBA00022679"/>
    </source>
</evidence>
<name>A0AAV4B3T4_9GAST</name>
<dbReference type="FunFam" id="1.10.340.70:FF:000003">
    <property type="entry name" value="Protein CBG25708"/>
    <property type="match status" value="1"/>
</dbReference>
<proteinExistence type="predicted"/>
<evidence type="ECO:0000256" key="3">
    <source>
        <dbReference type="ARBA" id="ARBA00022722"/>
    </source>
</evidence>
<evidence type="ECO:0000259" key="8">
    <source>
        <dbReference type="PROSITE" id="PS50878"/>
    </source>
</evidence>
<dbReference type="GO" id="GO:0016787">
    <property type="term" value="F:hydrolase activity"/>
    <property type="evidence" value="ECO:0007669"/>
    <property type="project" value="UniProtKB-KW"/>
</dbReference>
<dbReference type="GO" id="GO:0003964">
    <property type="term" value="F:RNA-directed DNA polymerase activity"/>
    <property type="evidence" value="ECO:0007669"/>
    <property type="project" value="UniProtKB-KW"/>
</dbReference>
<dbReference type="Pfam" id="PF00078">
    <property type="entry name" value="RVT_1"/>
    <property type="match status" value="1"/>
</dbReference>
<organism evidence="10 11">
    <name type="scientific">Plakobranchus ocellatus</name>
    <dbReference type="NCBI Taxonomy" id="259542"/>
    <lineage>
        <taxon>Eukaryota</taxon>
        <taxon>Metazoa</taxon>
        <taxon>Spiralia</taxon>
        <taxon>Lophotrochozoa</taxon>
        <taxon>Mollusca</taxon>
        <taxon>Gastropoda</taxon>
        <taxon>Heterobranchia</taxon>
        <taxon>Euthyneura</taxon>
        <taxon>Panpulmonata</taxon>
        <taxon>Sacoglossa</taxon>
        <taxon>Placobranchoidea</taxon>
        <taxon>Plakobranchidae</taxon>
        <taxon>Plakobranchus</taxon>
    </lineage>
</organism>
<dbReference type="Gene3D" id="3.30.70.270">
    <property type="match status" value="2"/>
</dbReference>
<dbReference type="InterPro" id="IPR012337">
    <property type="entry name" value="RNaseH-like_sf"/>
</dbReference>
<dbReference type="Gene3D" id="1.10.340.70">
    <property type="match status" value="1"/>
</dbReference>
<dbReference type="GO" id="GO:0008270">
    <property type="term" value="F:zinc ion binding"/>
    <property type="evidence" value="ECO:0007669"/>
    <property type="project" value="InterPro"/>
</dbReference>
<dbReference type="InterPro" id="IPR000477">
    <property type="entry name" value="RT_dom"/>
</dbReference>
<dbReference type="FunFam" id="3.30.420.10:FF:000063">
    <property type="entry name" value="Retrovirus-related Pol polyprotein from transposon 297-like Protein"/>
    <property type="match status" value="1"/>
</dbReference>
<dbReference type="InterPro" id="IPR001584">
    <property type="entry name" value="Integrase_cat-core"/>
</dbReference>
<dbReference type="AlphaFoldDB" id="A0AAV4B3T4"/>